<dbReference type="EMBL" id="JAANBB010000058">
    <property type="protein sequence ID" value="KAF7552607.1"/>
    <property type="molecule type" value="Genomic_DNA"/>
</dbReference>
<sequence length="676" mass="76611">MSLSSSRNGRSPSVDVDSSVGSTKSTPDDSGVEGLYGTESPSKQKPHQETDQGESEEPSGDAKVSEAEISSSENRIPEDSFETKRSRILFDAIDNLQSWGSNRLLNIPQGTRDSYRIRIEESSVEIEGMEPAPPGFKDYKREGGILTPDEFVKIVEEVSSEHLGIRRGTGSDKKNFASEVLRVELTGPNRSYFSVLDLPGIVRHAVHIKDSDPAKIEKMVIEYMRKPENIVVLVFVQNRISYDPDSFDLDAAETTLFGAYPWNQVDKENLGSKALKASLSSILDSKIRECFPALRDNISEKLRSRQIKAAEIGDPRDSHPAQRQYVFNFVQKFKEIADKSLDNPGYLDQTMEIKLKVKVLREYFVKFMRMNGANWDFEDDQPSIQDPIQKPTEKFSTDKAGYGFYAPFSPVANSEALQARIKYEMTSFQVDQLPGIINPNVYHRIFQLQAAKWTKIADLYLRQVRDAVGDCIMAMLDSVCPSKGSTQTLRKGLEIHMQSYFDSAYATAEQECRKHCKSEAECEKLQTEDPKFAEELAFLRRRRFIQAGERIDNLHGIGPDEAYAKLFNHLHWSLDDNMVHDVHDVVKVYYQLSLESFIRQITNVAKDFVSGDNSPLRMLNPNNILQLSDEQIGLLALEDDSTQQLRDKLTTEISKLKKALDIVDTASRRTQDLKRN</sequence>
<dbReference type="AlphaFoldDB" id="A0A9P5HB53"/>
<feature type="domain" description="GED" evidence="2">
    <location>
        <begin position="579"/>
        <end position="671"/>
    </location>
</feature>
<comment type="caution">
    <text evidence="3">The sequence shown here is derived from an EMBL/GenBank/DDBJ whole genome shotgun (WGS) entry which is preliminary data.</text>
</comment>
<evidence type="ECO:0000313" key="4">
    <source>
        <dbReference type="Proteomes" id="UP000722485"/>
    </source>
</evidence>
<dbReference type="Gene3D" id="3.40.50.300">
    <property type="entry name" value="P-loop containing nucleotide triphosphate hydrolases"/>
    <property type="match status" value="2"/>
</dbReference>
<dbReference type="GO" id="GO:0016020">
    <property type="term" value="C:membrane"/>
    <property type="evidence" value="ECO:0007669"/>
    <property type="project" value="TreeGrafter"/>
</dbReference>
<dbReference type="Proteomes" id="UP000722485">
    <property type="component" value="Unassembled WGS sequence"/>
</dbReference>
<dbReference type="GO" id="GO:0006897">
    <property type="term" value="P:endocytosis"/>
    <property type="evidence" value="ECO:0007669"/>
    <property type="project" value="TreeGrafter"/>
</dbReference>
<organism evidence="3 4">
    <name type="scientific">Cylindrodendrum hubeiense</name>
    <dbReference type="NCBI Taxonomy" id="595255"/>
    <lineage>
        <taxon>Eukaryota</taxon>
        <taxon>Fungi</taxon>
        <taxon>Dikarya</taxon>
        <taxon>Ascomycota</taxon>
        <taxon>Pezizomycotina</taxon>
        <taxon>Sordariomycetes</taxon>
        <taxon>Hypocreomycetidae</taxon>
        <taxon>Hypocreales</taxon>
        <taxon>Nectriaceae</taxon>
        <taxon>Cylindrodendrum</taxon>
    </lineage>
</organism>
<dbReference type="GO" id="GO:0005874">
    <property type="term" value="C:microtubule"/>
    <property type="evidence" value="ECO:0007669"/>
    <property type="project" value="TreeGrafter"/>
</dbReference>
<evidence type="ECO:0000313" key="3">
    <source>
        <dbReference type="EMBL" id="KAF7552607.1"/>
    </source>
</evidence>
<dbReference type="SUPFAM" id="SSF52540">
    <property type="entry name" value="P-loop containing nucleoside triphosphate hydrolases"/>
    <property type="match status" value="1"/>
</dbReference>
<gene>
    <name evidence="3" type="ORF">G7Z17_g4219</name>
</gene>
<dbReference type="GO" id="GO:0000266">
    <property type="term" value="P:mitochondrial fission"/>
    <property type="evidence" value="ECO:0007669"/>
    <property type="project" value="TreeGrafter"/>
</dbReference>
<accession>A0A9P5HB53</accession>
<dbReference type="InterPro" id="IPR022812">
    <property type="entry name" value="Dynamin"/>
</dbReference>
<evidence type="ECO:0000256" key="1">
    <source>
        <dbReference type="SAM" id="MobiDB-lite"/>
    </source>
</evidence>
<reference evidence="3" key="1">
    <citation type="submission" date="2020-03" db="EMBL/GenBank/DDBJ databases">
        <title>Draft Genome Sequence of Cylindrodendrum hubeiense.</title>
        <authorList>
            <person name="Buettner E."/>
            <person name="Kellner H."/>
        </authorList>
    </citation>
    <scope>NUCLEOTIDE SEQUENCE</scope>
    <source>
        <strain evidence="3">IHI 201604</strain>
    </source>
</reference>
<feature type="compositionally biased region" description="Low complexity" evidence="1">
    <location>
        <begin position="1"/>
        <end position="25"/>
    </location>
</feature>
<dbReference type="PANTHER" id="PTHR11566">
    <property type="entry name" value="DYNAMIN"/>
    <property type="match status" value="1"/>
</dbReference>
<dbReference type="OrthoDB" id="415706at2759"/>
<evidence type="ECO:0000259" key="2">
    <source>
        <dbReference type="PROSITE" id="PS51388"/>
    </source>
</evidence>
<dbReference type="PROSITE" id="PS51388">
    <property type="entry name" value="GED"/>
    <property type="match status" value="1"/>
</dbReference>
<dbReference type="GO" id="GO:0016559">
    <property type="term" value="P:peroxisome fission"/>
    <property type="evidence" value="ECO:0007669"/>
    <property type="project" value="TreeGrafter"/>
</dbReference>
<dbReference type="GO" id="GO:0005739">
    <property type="term" value="C:mitochondrion"/>
    <property type="evidence" value="ECO:0007669"/>
    <property type="project" value="TreeGrafter"/>
</dbReference>
<feature type="region of interest" description="Disordered" evidence="1">
    <location>
        <begin position="1"/>
        <end position="81"/>
    </location>
</feature>
<dbReference type="InterPro" id="IPR000375">
    <property type="entry name" value="Dynamin_stalk"/>
</dbReference>
<name>A0A9P5HB53_9HYPO</name>
<dbReference type="InterPro" id="IPR020850">
    <property type="entry name" value="GED_dom"/>
</dbReference>
<dbReference type="GO" id="GO:0008017">
    <property type="term" value="F:microtubule binding"/>
    <property type="evidence" value="ECO:0007669"/>
    <property type="project" value="TreeGrafter"/>
</dbReference>
<dbReference type="InterPro" id="IPR027417">
    <property type="entry name" value="P-loop_NTPase"/>
</dbReference>
<dbReference type="Pfam" id="PF01031">
    <property type="entry name" value="Dynamin_M"/>
    <property type="match status" value="1"/>
</dbReference>
<dbReference type="GO" id="GO:0048312">
    <property type="term" value="P:intracellular distribution of mitochondria"/>
    <property type="evidence" value="ECO:0007669"/>
    <property type="project" value="TreeGrafter"/>
</dbReference>
<keyword evidence="4" id="KW-1185">Reference proteome</keyword>
<dbReference type="PANTHER" id="PTHR11566:SF21">
    <property type="entry name" value="DYNAMIN RELATED PROTEIN 1, ISOFORM A"/>
    <property type="match status" value="1"/>
</dbReference>
<dbReference type="GO" id="GO:0003924">
    <property type="term" value="F:GTPase activity"/>
    <property type="evidence" value="ECO:0007669"/>
    <property type="project" value="TreeGrafter"/>
</dbReference>
<protein>
    <recommendedName>
        <fullName evidence="2">GED domain-containing protein</fullName>
    </recommendedName>
</protein>
<proteinExistence type="predicted"/>